<sequence>MILPSKQINPTKALIAVGGEVLRMLDEPKTVSRLWTELKRSYTVKYGNTIITYDWFVLSLDLLYTMNAIELIDGRIRRVKQ</sequence>
<organism evidence="1 2">
    <name type="scientific">Candidatus Viridilinea mediisalina</name>
    <dbReference type="NCBI Taxonomy" id="2024553"/>
    <lineage>
        <taxon>Bacteria</taxon>
        <taxon>Bacillati</taxon>
        <taxon>Chloroflexota</taxon>
        <taxon>Chloroflexia</taxon>
        <taxon>Chloroflexales</taxon>
        <taxon>Chloroflexineae</taxon>
        <taxon>Oscillochloridaceae</taxon>
        <taxon>Candidatus Viridilinea</taxon>
    </lineage>
</organism>
<protein>
    <submittedName>
        <fullName evidence="1">Uncharacterized protein</fullName>
    </submittedName>
</protein>
<dbReference type="AlphaFoldDB" id="A0A2A6RDM6"/>
<gene>
    <name evidence="1" type="ORF">CJ255_20395</name>
</gene>
<dbReference type="InterPro" id="IPR046897">
    <property type="entry name" value="ABC-3C_MC6"/>
</dbReference>
<dbReference type="Pfam" id="PF20293">
    <property type="entry name" value="MC6"/>
    <property type="match status" value="1"/>
</dbReference>
<evidence type="ECO:0000313" key="2">
    <source>
        <dbReference type="Proteomes" id="UP000220527"/>
    </source>
</evidence>
<proteinExistence type="predicted"/>
<dbReference type="Proteomes" id="UP000220527">
    <property type="component" value="Unassembled WGS sequence"/>
</dbReference>
<name>A0A2A6RDM6_9CHLR</name>
<dbReference type="OrthoDB" id="1551087at2"/>
<dbReference type="EMBL" id="NQWI01000173">
    <property type="protein sequence ID" value="PDW00648.1"/>
    <property type="molecule type" value="Genomic_DNA"/>
</dbReference>
<evidence type="ECO:0000313" key="1">
    <source>
        <dbReference type="EMBL" id="PDW00648.1"/>
    </source>
</evidence>
<accession>A0A2A6RDM6</accession>
<dbReference type="RefSeq" id="WP_097645922.1">
    <property type="nucleotide sequence ID" value="NZ_NQWI01000173.1"/>
</dbReference>
<reference evidence="2" key="1">
    <citation type="submission" date="2017-08" db="EMBL/GenBank/DDBJ databases">
        <authorList>
            <person name="Grouzdev D.S."/>
            <person name="Gaisin V.A."/>
            <person name="Rysina M.S."/>
            <person name="Gorlenko V.M."/>
        </authorList>
    </citation>
    <scope>NUCLEOTIDE SEQUENCE [LARGE SCALE GENOMIC DNA]</scope>
    <source>
        <strain evidence="2">Kir15-3F</strain>
    </source>
</reference>
<comment type="caution">
    <text evidence="1">The sequence shown here is derived from an EMBL/GenBank/DDBJ whole genome shotgun (WGS) entry which is preliminary data.</text>
</comment>
<keyword evidence="2" id="KW-1185">Reference proteome</keyword>